<keyword evidence="3" id="KW-1185">Reference proteome</keyword>
<gene>
    <name evidence="2" type="ORF">KIPB_012671</name>
</gene>
<name>A0A9K3GP50_9EUKA</name>
<dbReference type="PANTHER" id="PTHR37028">
    <property type="entry name" value="UNNAMED PRODUCT-RELATED"/>
    <property type="match status" value="1"/>
</dbReference>
<feature type="region of interest" description="Disordered" evidence="1">
    <location>
        <begin position="1"/>
        <end position="87"/>
    </location>
</feature>
<accession>A0A9K3GP50</accession>
<feature type="region of interest" description="Disordered" evidence="1">
    <location>
        <begin position="211"/>
        <end position="269"/>
    </location>
</feature>
<evidence type="ECO:0000313" key="3">
    <source>
        <dbReference type="Proteomes" id="UP000265618"/>
    </source>
</evidence>
<dbReference type="EMBL" id="BDIP01005690">
    <property type="protein sequence ID" value="GIQ90028.1"/>
    <property type="molecule type" value="Genomic_DNA"/>
</dbReference>
<feature type="compositionally biased region" description="Basic and acidic residues" evidence="1">
    <location>
        <begin position="1"/>
        <end position="27"/>
    </location>
</feature>
<dbReference type="OrthoDB" id="78067at2759"/>
<feature type="compositionally biased region" description="Basic and acidic residues" evidence="1">
    <location>
        <begin position="41"/>
        <end position="58"/>
    </location>
</feature>
<dbReference type="PANTHER" id="PTHR37028:SF4">
    <property type="entry name" value="ALMS MOTIF DOMAIN-CONTAINING PROTEIN"/>
    <property type="match status" value="1"/>
</dbReference>
<dbReference type="AlphaFoldDB" id="A0A9K3GP50"/>
<feature type="compositionally biased region" description="Basic and acidic residues" evidence="1">
    <location>
        <begin position="65"/>
        <end position="74"/>
    </location>
</feature>
<organism evidence="2 3">
    <name type="scientific">Kipferlia bialata</name>
    <dbReference type="NCBI Taxonomy" id="797122"/>
    <lineage>
        <taxon>Eukaryota</taxon>
        <taxon>Metamonada</taxon>
        <taxon>Carpediemonas-like organisms</taxon>
        <taxon>Kipferlia</taxon>
    </lineage>
</organism>
<proteinExistence type="predicted"/>
<sequence>QRAFDARRKRDIDALKAEAESSHEFKPKLVAKRPQSACARPPRDRNQGVHERLFDEHQRQRRRRESRDEAENHRHTFQPHLNKNSRMMGRKSSLGELVENPRAKAVQERSRQAVIAREAEECTFQPKILTKKRGRAVSSRYAGNADAVSAHIELERKSHQAKVERMKKQREYNEIQKCTFTPRVRHVSRTAEADTVVVRGLGRHLELMEMARKKEREQDEREQSLTRPKQRSRGDVSTPYTVPEPFKLSSDPGTQRKKQDIRYMPHVSC</sequence>
<comment type="caution">
    <text evidence="2">The sequence shown here is derived from an EMBL/GenBank/DDBJ whole genome shotgun (WGS) entry which is preliminary data.</text>
</comment>
<feature type="non-terminal residue" evidence="2">
    <location>
        <position position="1"/>
    </location>
</feature>
<evidence type="ECO:0000313" key="2">
    <source>
        <dbReference type="EMBL" id="GIQ90028.1"/>
    </source>
</evidence>
<dbReference type="Proteomes" id="UP000265618">
    <property type="component" value="Unassembled WGS sequence"/>
</dbReference>
<reference evidence="2 3" key="1">
    <citation type="journal article" date="2018" name="PLoS ONE">
        <title>The draft genome of Kipferlia bialata reveals reductive genome evolution in fornicate parasites.</title>
        <authorList>
            <person name="Tanifuji G."/>
            <person name="Takabayashi S."/>
            <person name="Kume K."/>
            <person name="Takagi M."/>
            <person name="Nakayama T."/>
            <person name="Kamikawa R."/>
            <person name="Inagaki Y."/>
            <person name="Hashimoto T."/>
        </authorList>
    </citation>
    <scope>NUCLEOTIDE SEQUENCE [LARGE SCALE GENOMIC DNA]</scope>
    <source>
        <strain evidence="2">NY0173</strain>
    </source>
</reference>
<evidence type="ECO:0000256" key="1">
    <source>
        <dbReference type="SAM" id="MobiDB-lite"/>
    </source>
</evidence>
<feature type="compositionally biased region" description="Basic and acidic residues" evidence="1">
    <location>
        <begin position="211"/>
        <end position="224"/>
    </location>
</feature>
<protein>
    <submittedName>
        <fullName evidence="2">Uncharacterized protein</fullName>
    </submittedName>
</protein>